<protein>
    <submittedName>
        <fullName evidence="7">Uncharacterized protein</fullName>
    </submittedName>
</protein>
<dbReference type="GO" id="GO:0016020">
    <property type="term" value="C:membrane"/>
    <property type="evidence" value="ECO:0007669"/>
    <property type="project" value="UniProtKB-SubCell"/>
</dbReference>
<keyword evidence="2 6" id="KW-0812">Transmembrane</keyword>
<proteinExistence type="predicted"/>
<evidence type="ECO:0000256" key="2">
    <source>
        <dbReference type="ARBA" id="ARBA00022692"/>
    </source>
</evidence>
<keyword evidence="3 6" id="KW-1133">Transmembrane helix</keyword>
<evidence type="ECO:0000313" key="7">
    <source>
        <dbReference type="EMBL" id="RFN55245.1"/>
    </source>
</evidence>
<dbReference type="Proteomes" id="UP000265631">
    <property type="component" value="Unassembled WGS sequence"/>
</dbReference>
<accession>A0A395N5E4</accession>
<keyword evidence="4 6" id="KW-0472">Membrane</keyword>
<dbReference type="PANTHER" id="PTHR15549:SF6">
    <property type="entry name" value="MID2 DOMAIN-CONTAINING PROTEIN"/>
    <property type="match status" value="1"/>
</dbReference>
<sequence>MPSPRTNLGPLTTQWKYPNRCTAAVIGCSTCDAAWQAQTCGDNNANTQGVLDDTDCWPPRKSSMKAGNAVAGWGFYSPAFDCPQGYKAACSAYGPETGNFNFQFSRQDDENVIGCCPSGYECAGPGGRQTCTSVASIGSLQVASCSTSETVLNWLTLPATFTEETSTVALEGVTIYAPMFQLNWREKDLPLSTSMSSEKGSTGSTAPSTATYTTTPESSKNSSSSGGLSTGAKAGIGAGVAVVGLAIIAAALYLWMRRRARVPATSELATNDPKPPGQVAGTPVSPPPQYHPAELDASHHRHEI</sequence>
<dbReference type="GO" id="GO:0071944">
    <property type="term" value="C:cell periphery"/>
    <property type="evidence" value="ECO:0007669"/>
    <property type="project" value="UniProtKB-ARBA"/>
</dbReference>
<dbReference type="AlphaFoldDB" id="A0A395N5E4"/>
<comment type="subcellular location">
    <subcellularLocation>
        <location evidence="1">Membrane</location>
        <topology evidence="1">Single-pass membrane protein</topology>
    </subcellularLocation>
</comment>
<feature type="region of interest" description="Disordered" evidence="5">
    <location>
        <begin position="266"/>
        <end position="304"/>
    </location>
</feature>
<feature type="transmembrane region" description="Helical" evidence="6">
    <location>
        <begin position="234"/>
        <end position="255"/>
    </location>
</feature>
<evidence type="ECO:0000256" key="6">
    <source>
        <dbReference type="SAM" id="Phobius"/>
    </source>
</evidence>
<dbReference type="PANTHER" id="PTHR15549">
    <property type="entry name" value="PAIRED IMMUNOGLOBULIN-LIKE TYPE 2 RECEPTOR"/>
    <property type="match status" value="1"/>
</dbReference>
<comment type="caution">
    <text evidence="7">The sequence shown here is derived from an EMBL/GenBank/DDBJ whole genome shotgun (WGS) entry which is preliminary data.</text>
</comment>
<organism evidence="7 8">
    <name type="scientific">Fusarium flagelliforme</name>
    <dbReference type="NCBI Taxonomy" id="2675880"/>
    <lineage>
        <taxon>Eukaryota</taxon>
        <taxon>Fungi</taxon>
        <taxon>Dikarya</taxon>
        <taxon>Ascomycota</taxon>
        <taxon>Pezizomycotina</taxon>
        <taxon>Sordariomycetes</taxon>
        <taxon>Hypocreomycetidae</taxon>
        <taxon>Hypocreales</taxon>
        <taxon>Nectriaceae</taxon>
        <taxon>Fusarium</taxon>
        <taxon>Fusarium incarnatum-equiseti species complex</taxon>
    </lineage>
</organism>
<gene>
    <name evidence="7" type="ORF">FIE12Z_498</name>
</gene>
<name>A0A395N5E4_9HYPO</name>
<dbReference type="EMBL" id="PXXK01000009">
    <property type="protein sequence ID" value="RFN55245.1"/>
    <property type="molecule type" value="Genomic_DNA"/>
</dbReference>
<dbReference type="InterPro" id="IPR051694">
    <property type="entry name" value="Immunoregulatory_rcpt-like"/>
</dbReference>
<reference evidence="7 8" key="1">
    <citation type="journal article" date="2018" name="PLoS Pathog.">
        <title>Evolution of structural diversity of trichothecenes, a family of toxins produced by plant pathogenic and entomopathogenic fungi.</title>
        <authorList>
            <person name="Proctor R.H."/>
            <person name="McCormick S.P."/>
            <person name="Kim H.S."/>
            <person name="Cardoza R.E."/>
            <person name="Stanley A.M."/>
            <person name="Lindo L."/>
            <person name="Kelly A."/>
            <person name="Brown D.W."/>
            <person name="Lee T."/>
            <person name="Vaughan M.M."/>
            <person name="Alexander N.J."/>
            <person name="Busman M."/>
            <person name="Gutierrez S."/>
        </authorList>
    </citation>
    <scope>NUCLEOTIDE SEQUENCE [LARGE SCALE GENOMIC DNA]</scope>
    <source>
        <strain evidence="7 8">NRRL 13405</strain>
    </source>
</reference>
<dbReference type="OrthoDB" id="5429716at2759"/>
<dbReference type="STRING" id="2594813.A0A395N5E4"/>
<evidence type="ECO:0000256" key="3">
    <source>
        <dbReference type="ARBA" id="ARBA00022989"/>
    </source>
</evidence>
<evidence type="ECO:0000313" key="8">
    <source>
        <dbReference type="Proteomes" id="UP000265631"/>
    </source>
</evidence>
<evidence type="ECO:0000256" key="1">
    <source>
        <dbReference type="ARBA" id="ARBA00004167"/>
    </source>
</evidence>
<feature type="compositionally biased region" description="Low complexity" evidence="5">
    <location>
        <begin position="200"/>
        <end position="229"/>
    </location>
</feature>
<evidence type="ECO:0000256" key="4">
    <source>
        <dbReference type="ARBA" id="ARBA00023136"/>
    </source>
</evidence>
<evidence type="ECO:0000256" key="5">
    <source>
        <dbReference type="SAM" id="MobiDB-lite"/>
    </source>
</evidence>
<feature type="compositionally biased region" description="Basic and acidic residues" evidence="5">
    <location>
        <begin position="293"/>
        <end position="304"/>
    </location>
</feature>
<keyword evidence="8" id="KW-1185">Reference proteome</keyword>
<feature type="region of interest" description="Disordered" evidence="5">
    <location>
        <begin position="192"/>
        <end position="229"/>
    </location>
</feature>